<feature type="domain" description="Retrotransposon Copia-like N-terminal" evidence="1">
    <location>
        <begin position="111"/>
        <end position="155"/>
    </location>
</feature>
<dbReference type="OrthoDB" id="1700443at2759"/>
<reference evidence="2 3" key="1">
    <citation type="submission" date="2019-09" db="EMBL/GenBank/DDBJ databases">
        <title>A chromosome-level genome assembly of the Chinese tupelo Nyssa sinensis.</title>
        <authorList>
            <person name="Yang X."/>
            <person name="Kang M."/>
            <person name="Yang Y."/>
            <person name="Xiong H."/>
            <person name="Wang M."/>
            <person name="Zhang Z."/>
            <person name="Wang Z."/>
            <person name="Wu H."/>
            <person name="Ma T."/>
            <person name="Liu J."/>
            <person name="Xi Z."/>
        </authorList>
    </citation>
    <scope>NUCLEOTIDE SEQUENCE [LARGE SCALE GENOMIC DNA]</scope>
    <source>
        <strain evidence="2">J267</strain>
        <tissue evidence="2">Leaf</tissue>
    </source>
</reference>
<organism evidence="2 3">
    <name type="scientific">Nyssa sinensis</name>
    <dbReference type="NCBI Taxonomy" id="561372"/>
    <lineage>
        <taxon>Eukaryota</taxon>
        <taxon>Viridiplantae</taxon>
        <taxon>Streptophyta</taxon>
        <taxon>Embryophyta</taxon>
        <taxon>Tracheophyta</taxon>
        <taxon>Spermatophyta</taxon>
        <taxon>Magnoliopsida</taxon>
        <taxon>eudicotyledons</taxon>
        <taxon>Gunneridae</taxon>
        <taxon>Pentapetalae</taxon>
        <taxon>asterids</taxon>
        <taxon>Cornales</taxon>
        <taxon>Nyssaceae</taxon>
        <taxon>Nyssa</taxon>
    </lineage>
</organism>
<dbReference type="PANTHER" id="PTHR37610">
    <property type="entry name" value="CCHC-TYPE DOMAIN-CONTAINING PROTEIN"/>
    <property type="match status" value="1"/>
</dbReference>
<dbReference type="Proteomes" id="UP000325577">
    <property type="component" value="Linkage Group LG7"/>
</dbReference>
<keyword evidence="3" id="KW-1185">Reference proteome</keyword>
<dbReference type="AlphaFoldDB" id="A0A5J4ZKV6"/>
<gene>
    <name evidence="2" type="ORF">F0562_015626</name>
</gene>
<protein>
    <recommendedName>
        <fullName evidence="1">Retrotransposon Copia-like N-terminal domain-containing protein</fullName>
    </recommendedName>
</protein>
<proteinExistence type="predicted"/>
<dbReference type="Pfam" id="PF14244">
    <property type="entry name" value="Retrotran_gag_3"/>
    <property type="match status" value="1"/>
</dbReference>
<evidence type="ECO:0000259" key="1">
    <source>
        <dbReference type="Pfam" id="PF14244"/>
    </source>
</evidence>
<evidence type="ECO:0000313" key="3">
    <source>
        <dbReference type="Proteomes" id="UP000325577"/>
    </source>
</evidence>
<dbReference type="EMBL" id="CM018050">
    <property type="protein sequence ID" value="KAA8518152.1"/>
    <property type="molecule type" value="Genomic_DNA"/>
</dbReference>
<accession>A0A5J4ZKV6</accession>
<evidence type="ECO:0000313" key="2">
    <source>
        <dbReference type="EMBL" id="KAA8518152.1"/>
    </source>
</evidence>
<dbReference type="InterPro" id="IPR029472">
    <property type="entry name" value="Copia-like_N"/>
</dbReference>
<name>A0A5J4ZKV6_9ASTE</name>
<dbReference type="PANTHER" id="PTHR37610:SF101">
    <property type="entry name" value="(RAPE) HYPOTHETICAL PROTEIN"/>
    <property type="match status" value="1"/>
</dbReference>
<sequence>MVRFTEKLVIDSTAMGGKLTIHTYIYGKDVRTKAIEVTGVAGCCSFDGGCGGVSLRVKDSGGRGGVMAGDRGRGDGGFGSHHNRPLSQILLIMADNGKIDPHSPYYLGSGDQPGNMITHVIFSNDNYITWARAIKLSLKARRKFVFVDGTFTKPTEMEKKKQLDWDIVNSMLVSWITRTLDPKLAASIPFHDEAK</sequence>